<reference evidence="3" key="4">
    <citation type="journal article" date="2015" name="G3 (Bethesda)">
        <title>Genome sequences of three phytopathogenic species of the Magnaporthaceae family of fungi.</title>
        <authorList>
            <person name="Okagaki L.H."/>
            <person name="Nunes C.C."/>
            <person name="Sailsbery J."/>
            <person name="Clay B."/>
            <person name="Brown D."/>
            <person name="John T."/>
            <person name="Oh Y."/>
            <person name="Young N."/>
            <person name="Fitzgerald M."/>
            <person name="Haas B.J."/>
            <person name="Zeng Q."/>
            <person name="Young S."/>
            <person name="Adiconis X."/>
            <person name="Fan L."/>
            <person name="Levin J.Z."/>
            <person name="Mitchell T.K."/>
            <person name="Okubara P.A."/>
            <person name="Farman M.L."/>
            <person name="Kohn L.M."/>
            <person name="Birren B."/>
            <person name="Ma L.-J."/>
            <person name="Dean R.A."/>
        </authorList>
    </citation>
    <scope>NUCLEOTIDE SEQUENCE</scope>
    <source>
        <strain evidence="3">ATCC 64411 / 73-15</strain>
    </source>
</reference>
<protein>
    <submittedName>
        <fullName evidence="2 3">Uncharacterized protein</fullName>
    </submittedName>
</protein>
<evidence type="ECO:0000256" key="1">
    <source>
        <dbReference type="SAM" id="MobiDB-lite"/>
    </source>
</evidence>
<reference evidence="2" key="3">
    <citation type="submission" date="2011-03" db="EMBL/GenBank/DDBJ databases">
        <title>Annotation of Magnaporthe poae ATCC 64411.</title>
        <authorList>
            <person name="Ma L.-J."/>
            <person name="Dead R."/>
            <person name="Young S.K."/>
            <person name="Zeng Q."/>
            <person name="Gargeya S."/>
            <person name="Fitzgerald M."/>
            <person name="Haas B."/>
            <person name="Abouelleil A."/>
            <person name="Alvarado L."/>
            <person name="Arachchi H.M."/>
            <person name="Berlin A."/>
            <person name="Brown A."/>
            <person name="Chapman S.B."/>
            <person name="Chen Z."/>
            <person name="Dunbar C."/>
            <person name="Freedman E."/>
            <person name="Gearin G."/>
            <person name="Gellesch M."/>
            <person name="Goldberg J."/>
            <person name="Griggs A."/>
            <person name="Gujja S."/>
            <person name="Heiman D."/>
            <person name="Howarth C."/>
            <person name="Larson L."/>
            <person name="Lui A."/>
            <person name="MacDonald P.J.P."/>
            <person name="Mehta T."/>
            <person name="Montmayeur A."/>
            <person name="Murphy C."/>
            <person name="Neiman D."/>
            <person name="Pearson M."/>
            <person name="Priest M."/>
            <person name="Roberts A."/>
            <person name="Saif S."/>
            <person name="Shea T."/>
            <person name="Shenoy N."/>
            <person name="Sisk P."/>
            <person name="Stolte C."/>
            <person name="Sykes S."/>
            <person name="Yandava C."/>
            <person name="Wortman J."/>
            <person name="Nusbaum C."/>
            <person name="Birren B."/>
        </authorList>
    </citation>
    <scope>NUCLEOTIDE SEQUENCE</scope>
    <source>
        <strain evidence="2">ATCC 64411</strain>
    </source>
</reference>
<feature type="region of interest" description="Disordered" evidence="1">
    <location>
        <begin position="1"/>
        <end position="29"/>
    </location>
</feature>
<dbReference type="PANTHER" id="PTHR47784:SF5">
    <property type="entry name" value="STEROL UPTAKE CONTROL PROTEIN 2"/>
    <property type="match status" value="1"/>
</dbReference>
<dbReference type="EMBL" id="GL876974">
    <property type="protein sequence ID" value="KLU90156.1"/>
    <property type="molecule type" value="Genomic_DNA"/>
</dbReference>
<organism evidence="3 4">
    <name type="scientific">Magnaporthiopsis poae (strain ATCC 64411 / 73-15)</name>
    <name type="common">Kentucky bluegrass fungus</name>
    <name type="synonym">Magnaporthe poae</name>
    <dbReference type="NCBI Taxonomy" id="644358"/>
    <lineage>
        <taxon>Eukaryota</taxon>
        <taxon>Fungi</taxon>
        <taxon>Dikarya</taxon>
        <taxon>Ascomycota</taxon>
        <taxon>Pezizomycotina</taxon>
        <taxon>Sordariomycetes</taxon>
        <taxon>Sordariomycetidae</taxon>
        <taxon>Magnaporthales</taxon>
        <taxon>Magnaporthaceae</taxon>
        <taxon>Magnaporthiopsis</taxon>
    </lineage>
</organism>
<dbReference type="OrthoDB" id="648861at2759"/>
<feature type="compositionally biased region" description="Basic residues" evidence="1">
    <location>
        <begin position="17"/>
        <end position="29"/>
    </location>
</feature>
<dbReference type="GO" id="GO:0001228">
    <property type="term" value="F:DNA-binding transcription activator activity, RNA polymerase II-specific"/>
    <property type="evidence" value="ECO:0007669"/>
    <property type="project" value="TreeGrafter"/>
</dbReference>
<dbReference type="Proteomes" id="UP000011715">
    <property type="component" value="Unassembled WGS sequence"/>
</dbReference>
<dbReference type="EnsemblFungi" id="MAPG_09122T0">
    <property type="protein sequence ID" value="MAPG_09122T0"/>
    <property type="gene ID" value="MAPG_09122"/>
</dbReference>
<evidence type="ECO:0000313" key="3">
    <source>
        <dbReference type="EnsemblFungi" id="MAPG_09122T0"/>
    </source>
</evidence>
<dbReference type="eggNOG" id="ENOG502SGAZ">
    <property type="taxonomic scope" value="Eukaryota"/>
</dbReference>
<dbReference type="EMBL" id="ADBL01002238">
    <property type="status" value="NOT_ANNOTATED_CDS"/>
    <property type="molecule type" value="Genomic_DNA"/>
</dbReference>
<evidence type="ECO:0000313" key="2">
    <source>
        <dbReference type="EMBL" id="KLU90156.1"/>
    </source>
</evidence>
<evidence type="ECO:0000313" key="4">
    <source>
        <dbReference type="Proteomes" id="UP000011715"/>
    </source>
</evidence>
<reference evidence="2" key="2">
    <citation type="submission" date="2010-05" db="EMBL/GenBank/DDBJ databases">
        <title>The Genome Sequence of Magnaporthe poae strain ATCC 64411.</title>
        <authorList>
            <consortium name="The Broad Institute Genome Sequencing Platform"/>
            <consortium name="Broad Institute Genome Sequencing Center for Infectious Disease"/>
            <person name="Ma L.-J."/>
            <person name="Dead R."/>
            <person name="Young S."/>
            <person name="Zeng Q."/>
            <person name="Koehrsen M."/>
            <person name="Alvarado L."/>
            <person name="Berlin A."/>
            <person name="Chapman S.B."/>
            <person name="Chen Z."/>
            <person name="Freedman E."/>
            <person name="Gellesch M."/>
            <person name="Goldberg J."/>
            <person name="Griggs A."/>
            <person name="Gujja S."/>
            <person name="Heilman E.R."/>
            <person name="Heiman D."/>
            <person name="Hepburn T."/>
            <person name="Howarth C."/>
            <person name="Jen D."/>
            <person name="Larson L."/>
            <person name="Mehta T."/>
            <person name="Neiman D."/>
            <person name="Pearson M."/>
            <person name="Roberts A."/>
            <person name="Saif S."/>
            <person name="Shea T."/>
            <person name="Shenoy N."/>
            <person name="Sisk P."/>
            <person name="Stolte C."/>
            <person name="Sykes S."/>
            <person name="Walk T."/>
            <person name="White J."/>
            <person name="Yandava C."/>
            <person name="Haas B."/>
            <person name="Nusbaum C."/>
            <person name="Birren B."/>
        </authorList>
    </citation>
    <scope>NUCLEOTIDE SEQUENCE</scope>
    <source>
        <strain evidence="2">ATCC 64411</strain>
    </source>
</reference>
<sequence length="125" mass="14250">MSGLGSQPLQMEPQPPKRPHGPRLYHKKSKTGCYRCKGRRVKAFHEYLRARRPRALVVLAYFFALWIPFRDVWMIGTAGLDQVRAIREALPPRWRGRLDPVVASDPISKMASEYQQLGAHGPKSG</sequence>
<keyword evidence="4" id="KW-1185">Reference proteome</keyword>
<dbReference type="STRING" id="644358.A0A0C4E945"/>
<reference evidence="3" key="5">
    <citation type="submission" date="2015-06" db="UniProtKB">
        <authorList>
            <consortium name="EnsemblFungi"/>
        </authorList>
    </citation>
    <scope>IDENTIFICATION</scope>
    <source>
        <strain evidence="3">ATCC 64411</strain>
    </source>
</reference>
<name>A0A0C4E945_MAGP6</name>
<proteinExistence type="predicted"/>
<dbReference type="AlphaFoldDB" id="A0A0C4E945"/>
<dbReference type="VEuPathDB" id="FungiDB:MAPG_09122"/>
<accession>A0A0C4E945</accession>
<dbReference type="EMBL" id="ADBL01002237">
    <property type="status" value="NOT_ANNOTATED_CDS"/>
    <property type="molecule type" value="Genomic_DNA"/>
</dbReference>
<dbReference type="InterPro" id="IPR053157">
    <property type="entry name" value="Sterol_Uptake_Regulator"/>
</dbReference>
<dbReference type="PANTHER" id="PTHR47784">
    <property type="entry name" value="STEROL UPTAKE CONTROL PROTEIN 2"/>
    <property type="match status" value="1"/>
</dbReference>
<reference evidence="4" key="1">
    <citation type="submission" date="2010-05" db="EMBL/GenBank/DDBJ databases">
        <title>The genome sequence of Magnaporthe poae strain ATCC 64411.</title>
        <authorList>
            <person name="Ma L.-J."/>
            <person name="Dead R."/>
            <person name="Young S."/>
            <person name="Zeng Q."/>
            <person name="Koehrsen M."/>
            <person name="Alvarado L."/>
            <person name="Berlin A."/>
            <person name="Chapman S.B."/>
            <person name="Chen Z."/>
            <person name="Freedman E."/>
            <person name="Gellesch M."/>
            <person name="Goldberg J."/>
            <person name="Griggs A."/>
            <person name="Gujja S."/>
            <person name="Heilman E.R."/>
            <person name="Heiman D."/>
            <person name="Hepburn T."/>
            <person name="Howarth C."/>
            <person name="Jen D."/>
            <person name="Larson L."/>
            <person name="Mehta T."/>
            <person name="Neiman D."/>
            <person name="Pearson M."/>
            <person name="Roberts A."/>
            <person name="Saif S."/>
            <person name="Shea T."/>
            <person name="Shenoy N."/>
            <person name="Sisk P."/>
            <person name="Stolte C."/>
            <person name="Sykes S."/>
            <person name="Walk T."/>
            <person name="White J."/>
            <person name="Yandava C."/>
            <person name="Haas B."/>
            <person name="Nusbaum C."/>
            <person name="Birren B."/>
        </authorList>
    </citation>
    <scope>NUCLEOTIDE SEQUENCE [LARGE SCALE GENOMIC DNA]</scope>
    <source>
        <strain evidence="4">ATCC 64411 / 73-15</strain>
    </source>
</reference>
<gene>
    <name evidence="2" type="ORF">MAPG_09122</name>
</gene>